<sequence length="50" mass="5565">MRSHPAVRRRLHLRTFQSSREPAAEEPSSAGLRKDPLISECMSPACDSTV</sequence>
<dbReference type="GeneID" id="36404780"/>
<feature type="region of interest" description="Disordered" evidence="1">
    <location>
        <begin position="1"/>
        <end position="36"/>
    </location>
</feature>
<proteinExistence type="predicted"/>
<accession>A0A0P1AG17</accession>
<feature type="compositionally biased region" description="Basic residues" evidence="1">
    <location>
        <begin position="1"/>
        <end position="13"/>
    </location>
</feature>
<dbReference type="AlphaFoldDB" id="A0A0P1AG17"/>
<organism evidence="2 3">
    <name type="scientific">Plasmopara halstedii</name>
    <name type="common">Downy mildew of sunflower</name>
    <dbReference type="NCBI Taxonomy" id="4781"/>
    <lineage>
        <taxon>Eukaryota</taxon>
        <taxon>Sar</taxon>
        <taxon>Stramenopiles</taxon>
        <taxon>Oomycota</taxon>
        <taxon>Peronosporomycetes</taxon>
        <taxon>Peronosporales</taxon>
        <taxon>Peronosporaceae</taxon>
        <taxon>Plasmopara</taxon>
    </lineage>
</organism>
<evidence type="ECO:0000256" key="1">
    <source>
        <dbReference type="SAM" id="MobiDB-lite"/>
    </source>
</evidence>
<evidence type="ECO:0000313" key="2">
    <source>
        <dbReference type="EMBL" id="CEG39481.1"/>
    </source>
</evidence>
<evidence type="ECO:0000313" key="3">
    <source>
        <dbReference type="Proteomes" id="UP000054928"/>
    </source>
</evidence>
<reference evidence="3" key="1">
    <citation type="submission" date="2014-09" db="EMBL/GenBank/DDBJ databases">
        <authorList>
            <person name="Sharma Rahul"/>
            <person name="Thines Marco"/>
        </authorList>
    </citation>
    <scope>NUCLEOTIDE SEQUENCE [LARGE SCALE GENOMIC DNA]</scope>
</reference>
<keyword evidence="3" id="KW-1185">Reference proteome</keyword>
<protein>
    <submittedName>
        <fullName evidence="2">Uncharacterized protein</fullName>
    </submittedName>
</protein>
<dbReference type="EMBL" id="CCYD01000428">
    <property type="protein sequence ID" value="CEG39481.1"/>
    <property type="molecule type" value="Genomic_DNA"/>
</dbReference>
<dbReference type="RefSeq" id="XP_024575850.1">
    <property type="nucleotide sequence ID" value="XM_024725033.1"/>
</dbReference>
<feature type="compositionally biased region" description="Low complexity" evidence="1">
    <location>
        <begin position="18"/>
        <end position="30"/>
    </location>
</feature>
<name>A0A0P1AG17_PLAHL</name>
<dbReference type="Proteomes" id="UP000054928">
    <property type="component" value="Unassembled WGS sequence"/>
</dbReference>